<sequence length="71" mass="7683">MTAPTDEALPPACTCPTPWTELLAVIEGQRLHARPADTLGPAAALYRAQCATCSAEYPGHWRLVPGQRRIL</sequence>
<gene>
    <name evidence="1" type="ORF">J1792_32270</name>
</gene>
<keyword evidence="2" id="KW-1185">Reference proteome</keyword>
<proteinExistence type="predicted"/>
<protein>
    <submittedName>
        <fullName evidence="1">Uncharacterized protein</fullName>
    </submittedName>
</protein>
<name>A0A939JTS1_9ACTN</name>
<dbReference type="RefSeq" id="WP_207248804.1">
    <property type="nucleotide sequence ID" value="NZ_JAFMOF010000007.1"/>
</dbReference>
<dbReference type="EMBL" id="JAFMOF010000007">
    <property type="protein sequence ID" value="MBO0657222.1"/>
    <property type="molecule type" value="Genomic_DNA"/>
</dbReference>
<accession>A0A939JTS1</accession>
<reference evidence="1" key="1">
    <citation type="submission" date="2021-03" db="EMBL/GenBank/DDBJ databases">
        <title>Streptomyces strains.</title>
        <authorList>
            <person name="Lund M.B."/>
            <person name="Toerring T."/>
        </authorList>
    </citation>
    <scope>NUCLEOTIDE SEQUENCE</scope>
    <source>
        <strain evidence="1">JCM 4242</strain>
    </source>
</reference>
<dbReference type="AlphaFoldDB" id="A0A939JTS1"/>
<evidence type="ECO:0000313" key="1">
    <source>
        <dbReference type="EMBL" id="MBO0657222.1"/>
    </source>
</evidence>
<evidence type="ECO:0000313" key="2">
    <source>
        <dbReference type="Proteomes" id="UP000664781"/>
    </source>
</evidence>
<organism evidence="1 2">
    <name type="scientific">Streptomyces triculaminicus</name>
    <dbReference type="NCBI Taxonomy" id="2816232"/>
    <lineage>
        <taxon>Bacteria</taxon>
        <taxon>Bacillati</taxon>
        <taxon>Actinomycetota</taxon>
        <taxon>Actinomycetes</taxon>
        <taxon>Kitasatosporales</taxon>
        <taxon>Streptomycetaceae</taxon>
        <taxon>Streptomyces</taxon>
    </lineage>
</organism>
<comment type="caution">
    <text evidence="1">The sequence shown here is derived from an EMBL/GenBank/DDBJ whole genome shotgun (WGS) entry which is preliminary data.</text>
</comment>
<dbReference type="Proteomes" id="UP000664781">
    <property type="component" value="Unassembled WGS sequence"/>
</dbReference>